<reference evidence="1 2" key="1">
    <citation type="submission" date="2019-06" db="EMBL/GenBank/DDBJ databases">
        <title>Whole genome sequence for Cellvibrionaceae sp. R142.</title>
        <authorList>
            <person name="Wang G."/>
        </authorList>
    </citation>
    <scope>NUCLEOTIDE SEQUENCE [LARGE SCALE GENOMIC DNA]</scope>
    <source>
        <strain evidence="1 2">R142</strain>
    </source>
</reference>
<sequence>MIGFGSGLSYLQSAGSLLESDQVKAASEKWEQEVDRATVEKTEELGKNQVKKLEREAEADGLKKAAQFTIDF</sequence>
<proteinExistence type="predicted"/>
<keyword evidence="2" id="KW-1185">Reference proteome</keyword>
<gene>
    <name evidence="1" type="ORF">FKG94_05190</name>
</gene>
<dbReference type="RefSeq" id="WP_142903142.1">
    <property type="nucleotide sequence ID" value="NZ_ML660089.1"/>
</dbReference>
<comment type="caution">
    <text evidence="1">The sequence shown here is derived from an EMBL/GenBank/DDBJ whole genome shotgun (WGS) entry which is preliminary data.</text>
</comment>
<evidence type="ECO:0000313" key="1">
    <source>
        <dbReference type="EMBL" id="TQV84062.1"/>
    </source>
</evidence>
<dbReference type="AlphaFoldDB" id="A0A545U3L0"/>
<accession>A0A545U3L0</accession>
<dbReference type="EMBL" id="VHSG01000006">
    <property type="protein sequence ID" value="TQV84062.1"/>
    <property type="molecule type" value="Genomic_DNA"/>
</dbReference>
<dbReference type="Proteomes" id="UP000319732">
    <property type="component" value="Unassembled WGS sequence"/>
</dbReference>
<evidence type="ECO:0000313" key="2">
    <source>
        <dbReference type="Proteomes" id="UP000319732"/>
    </source>
</evidence>
<protein>
    <submittedName>
        <fullName evidence="1">Uncharacterized protein</fullName>
    </submittedName>
</protein>
<organism evidence="1 2">
    <name type="scientific">Exilibacterium tricleocarpae</name>
    <dbReference type="NCBI Taxonomy" id="2591008"/>
    <lineage>
        <taxon>Bacteria</taxon>
        <taxon>Pseudomonadati</taxon>
        <taxon>Pseudomonadota</taxon>
        <taxon>Gammaproteobacteria</taxon>
        <taxon>Cellvibrionales</taxon>
        <taxon>Cellvibrionaceae</taxon>
        <taxon>Exilibacterium</taxon>
    </lineage>
</organism>
<name>A0A545U3L0_9GAMM</name>